<keyword evidence="1" id="KW-1133">Transmembrane helix</keyword>
<evidence type="ECO:0000313" key="3">
    <source>
        <dbReference type="EMBL" id="QED39104.1"/>
    </source>
</evidence>
<dbReference type="OrthoDB" id="5472246at2"/>
<keyword evidence="1" id="KW-0472">Membrane</keyword>
<accession>A0A5B8YMZ0</accession>
<reference evidence="3 4" key="1">
    <citation type="submission" date="2019-08" db="EMBL/GenBank/DDBJ databases">
        <title>Antarcticibacterium arcticum sp. nov., a bacterium isolated from marine sediment of the Canadian Beaufort Sea.</title>
        <authorList>
            <person name="Lee Y.M."/>
            <person name="Baek K."/>
            <person name="Lee D.-H."/>
            <person name="Shin S.C."/>
            <person name="Jin Y.K."/>
            <person name="Park Y."/>
        </authorList>
    </citation>
    <scope>NUCLEOTIDE SEQUENCE [LARGE SCALE GENOMIC DNA]</scope>
    <source>
        <strain evidence="3 4">PAMC 28998</strain>
    </source>
</reference>
<name>A0A5B8YMZ0_9FLAO</name>
<dbReference type="Proteomes" id="UP000321954">
    <property type="component" value="Chromosome"/>
</dbReference>
<organism evidence="3 4">
    <name type="scientific">Antarcticibacterium arcticum</name>
    <dbReference type="NCBI Taxonomy" id="2585771"/>
    <lineage>
        <taxon>Bacteria</taxon>
        <taxon>Pseudomonadati</taxon>
        <taxon>Bacteroidota</taxon>
        <taxon>Flavobacteriia</taxon>
        <taxon>Flavobacteriales</taxon>
        <taxon>Flavobacteriaceae</taxon>
        <taxon>Antarcticibacterium</taxon>
    </lineage>
</organism>
<feature type="domain" description="VanZ-like" evidence="2">
    <location>
        <begin position="12"/>
        <end position="82"/>
    </location>
</feature>
<dbReference type="NCBIfam" id="NF037970">
    <property type="entry name" value="vanZ_1"/>
    <property type="match status" value="1"/>
</dbReference>
<keyword evidence="4" id="KW-1185">Reference proteome</keyword>
<keyword evidence="1" id="KW-0812">Transmembrane</keyword>
<dbReference type="PANTHER" id="PTHR28008:SF1">
    <property type="entry name" value="DOMAIN PROTEIN, PUTATIVE (AFU_ORTHOLOGUE AFUA_3G10980)-RELATED"/>
    <property type="match status" value="1"/>
</dbReference>
<dbReference type="AlphaFoldDB" id="A0A5B8YMZ0"/>
<gene>
    <name evidence="3" type="ORF">FK178_10325</name>
</gene>
<sequence>MMHAGAYFGLAFCWFFYLFIKKQEPYNFRKGFVKVSVLVVIFGILIEVLQGALTTYREPDWADIVANTIGVMIALGFFILFRNFLNHVKRQISSFL</sequence>
<feature type="transmembrane region" description="Helical" evidence="1">
    <location>
        <begin position="32"/>
        <end position="52"/>
    </location>
</feature>
<dbReference type="PANTHER" id="PTHR28008">
    <property type="entry name" value="DOMAIN PROTEIN, PUTATIVE (AFU_ORTHOLOGUE AFUA_3G10980)-RELATED"/>
    <property type="match status" value="1"/>
</dbReference>
<feature type="transmembrane region" description="Helical" evidence="1">
    <location>
        <begin position="6"/>
        <end position="20"/>
    </location>
</feature>
<evidence type="ECO:0000313" key="4">
    <source>
        <dbReference type="Proteomes" id="UP000321954"/>
    </source>
</evidence>
<dbReference type="EMBL" id="CP042476">
    <property type="protein sequence ID" value="QED39104.1"/>
    <property type="molecule type" value="Genomic_DNA"/>
</dbReference>
<dbReference type="Pfam" id="PF04892">
    <property type="entry name" value="VanZ"/>
    <property type="match status" value="1"/>
</dbReference>
<proteinExistence type="predicted"/>
<dbReference type="InterPro" id="IPR006976">
    <property type="entry name" value="VanZ-like"/>
</dbReference>
<evidence type="ECO:0000256" key="1">
    <source>
        <dbReference type="SAM" id="Phobius"/>
    </source>
</evidence>
<evidence type="ECO:0000259" key="2">
    <source>
        <dbReference type="Pfam" id="PF04892"/>
    </source>
</evidence>
<dbReference type="KEGG" id="anp:FK178_10325"/>
<feature type="transmembrane region" description="Helical" evidence="1">
    <location>
        <begin position="64"/>
        <end position="85"/>
    </location>
</feature>
<protein>
    <submittedName>
        <fullName evidence="3">Teicoplanin resistance protein VanZ</fullName>
    </submittedName>
</protein>